<evidence type="ECO:0000259" key="2">
    <source>
        <dbReference type="Pfam" id="PF00266"/>
    </source>
</evidence>
<evidence type="ECO:0000256" key="1">
    <source>
        <dbReference type="ARBA" id="ARBA00022898"/>
    </source>
</evidence>
<name>A0A0D0PFP1_PSEFL</name>
<keyword evidence="3" id="KW-0808">Transferase</keyword>
<dbReference type="PANTHER" id="PTHR43586:SF21">
    <property type="entry name" value="PYRIDOXAL PHOSPHATE (PLP)-DEPENDENT ASPARTATE AMINOTRANSFERASE SUPERFAMILY"/>
    <property type="match status" value="1"/>
</dbReference>
<dbReference type="InterPro" id="IPR015422">
    <property type="entry name" value="PyrdxlP-dep_Trfase_small"/>
</dbReference>
<dbReference type="EMBL" id="JXNZ01000072">
    <property type="protein sequence ID" value="KIQ59487.1"/>
    <property type="molecule type" value="Genomic_DNA"/>
</dbReference>
<dbReference type="AlphaFoldDB" id="A0A0D0PFP1"/>
<evidence type="ECO:0000313" key="3">
    <source>
        <dbReference type="EMBL" id="KIQ59487.1"/>
    </source>
</evidence>
<dbReference type="RefSeq" id="WP_042729693.1">
    <property type="nucleotide sequence ID" value="NZ_JXNZ01000072.1"/>
</dbReference>
<dbReference type="InterPro" id="IPR015421">
    <property type="entry name" value="PyrdxlP-dep_Trfase_major"/>
</dbReference>
<dbReference type="Gene3D" id="3.90.1150.10">
    <property type="entry name" value="Aspartate Aminotransferase, domain 1"/>
    <property type="match status" value="1"/>
</dbReference>
<accession>A0A0D0PFP1</accession>
<dbReference type="SUPFAM" id="SSF53383">
    <property type="entry name" value="PLP-dependent transferases"/>
    <property type="match status" value="1"/>
</dbReference>
<dbReference type="Gene3D" id="3.40.640.10">
    <property type="entry name" value="Type I PLP-dependent aspartate aminotransferase-like (Major domain)"/>
    <property type="match status" value="1"/>
</dbReference>
<dbReference type="NCBIfam" id="TIGR01976">
    <property type="entry name" value="am_tr_V_VC1184"/>
    <property type="match status" value="1"/>
</dbReference>
<dbReference type="Proteomes" id="UP000032101">
    <property type="component" value="Unassembled WGS sequence"/>
</dbReference>
<organism evidence="3 4">
    <name type="scientific">Pseudomonas fluorescens</name>
    <dbReference type="NCBI Taxonomy" id="294"/>
    <lineage>
        <taxon>Bacteria</taxon>
        <taxon>Pseudomonadati</taxon>
        <taxon>Pseudomonadota</taxon>
        <taxon>Gammaproteobacteria</taxon>
        <taxon>Pseudomonadales</taxon>
        <taxon>Pseudomonadaceae</taxon>
        <taxon>Pseudomonas</taxon>
    </lineage>
</organism>
<dbReference type="PANTHER" id="PTHR43586">
    <property type="entry name" value="CYSTEINE DESULFURASE"/>
    <property type="match status" value="1"/>
</dbReference>
<dbReference type="InterPro" id="IPR015424">
    <property type="entry name" value="PyrdxlP-dep_Trfase"/>
</dbReference>
<dbReference type="PATRIC" id="fig|294.124.peg.2125"/>
<proteinExistence type="predicted"/>
<keyword evidence="1" id="KW-0663">Pyridoxal phosphate</keyword>
<evidence type="ECO:0000313" key="4">
    <source>
        <dbReference type="Proteomes" id="UP000032101"/>
    </source>
</evidence>
<dbReference type="InterPro" id="IPR011340">
    <property type="entry name" value="Cys_dSase-rel"/>
</dbReference>
<gene>
    <name evidence="3" type="ORF">RL74_10310</name>
</gene>
<keyword evidence="3" id="KW-0032">Aminotransferase</keyword>
<comment type="caution">
    <text evidence="3">The sequence shown here is derived from an EMBL/GenBank/DDBJ whole genome shotgun (WGS) entry which is preliminary data.</text>
</comment>
<feature type="domain" description="Aminotransferase class V" evidence="2">
    <location>
        <begin position="23"/>
        <end position="406"/>
    </location>
</feature>
<dbReference type="Pfam" id="PF00266">
    <property type="entry name" value="Aminotran_5"/>
    <property type="match status" value="1"/>
</dbReference>
<sequence>MLDIERIRQQFPVFSLASARDSVLLDSAAGTQMCKRALAASVEAAIEHNANLGGHFSTSVMAQDAIDQARCAAAALVNAYCAEEIVFGQNMTTLTFHLSRCLGRSLGKGDEIVLTQSDHEANISPWLELAKDLELNVRWLPFDPLAYGFSIADMDSIITDRTKVVALSYANNVTGTINDVAAVAALARRKGALVYVDAVQFAPHGVIDVQALQCDFLVCSSHKLHGPHHAILWGRLALLERLMPYKPRPTADKPPYKFETGSKSREAIAGILGAIEHLAWIGREFGACGEQTGKRQQIVAGMHAIIEYEQRLVQSALEGLGSFKGVHIHGYHAAQARERRVPTVAFTLASTPSEMISRYMAEQGIRLWHGHHFSPQTVRALGVDEHDGVARISLAHYTSQDDVQRFLSAMDDLVRMRR</sequence>
<protein>
    <submittedName>
        <fullName evidence="3">Aminotransferase</fullName>
    </submittedName>
</protein>
<reference evidence="3 4" key="1">
    <citation type="submission" date="2015-01" db="EMBL/GenBank/DDBJ databases">
        <title>Draft Genome Sequence of the Biocontrol and Plant Growth-Promoting Rhizobacteria (PGPR) Pseudomonas fluorescens UM270.</title>
        <authorList>
            <person name="Hernandez-Salmeron J.E."/>
            <person name="Santoyo G."/>
            <person name="Moreno-Hagelsieb G."/>
            <person name="Hernandez-Leon R."/>
        </authorList>
    </citation>
    <scope>NUCLEOTIDE SEQUENCE [LARGE SCALE GENOMIC DNA]</scope>
    <source>
        <strain evidence="3 4">UM270</strain>
    </source>
</reference>
<dbReference type="InterPro" id="IPR000192">
    <property type="entry name" value="Aminotrans_V_dom"/>
</dbReference>
<dbReference type="GO" id="GO:0008483">
    <property type="term" value="F:transaminase activity"/>
    <property type="evidence" value="ECO:0007669"/>
    <property type="project" value="UniProtKB-KW"/>
</dbReference>